<proteinExistence type="predicted"/>
<keyword evidence="3" id="KW-1185">Reference proteome</keyword>
<dbReference type="EMBL" id="LT629751">
    <property type="protein sequence ID" value="SDS04442.1"/>
    <property type="molecule type" value="Genomic_DNA"/>
</dbReference>
<sequence length="113" mass="12405">MKLLKSRSVQLCCAVAVLSAVSTTSVVIAQTETDTPPPLMVMKGVKDVQTPEFKQYQYGMPLDISKVVKVEYFIPDQAKTFCGVIPAAMTYEDSKGEKRGLVYLYPETSGCTN</sequence>
<dbReference type="Pfam" id="PF10976">
    <property type="entry name" value="DUF2790"/>
    <property type="match status" value="1"/>
</dbReference>
<protein>
    <recommendedName>
        <fullName evidence="4">DUF2790 domain-containing protein</fullName>
    </recommendedName>
</protein>
<evidence type="ECO:0000313" key="3">
    <source>
        <dbReference type="Proteomes" id="UP000243359"/>
    </source>
</evidence>
<accession>A0A1H1NZQ1</accession>
<feature type="signal peptide" evidence="1">
    <location>
        <begin position="1"/>
        <end position="29"/>
    </location>
</feature>
<feature type="chain" id="PRO_5009256077" description="DUF2790 domain-containing protein" evidence="1">
    <location>
        <begin position="30"/>
        <end position="113"/>
    </location>
</feature>
<name>A0A1H1NZQ1_9PSED</name>
<dbReference type="AlphaFoldDB" id="A0A1H1NZQ1"/>
<reference evidence="3" key="1">
    <citation type="submission" date="2016-10" db="EMBL/GenBank/DDBJ databases">
        <authorList>
            <person name="Varghese N."/>
            <person name="Submissions S."/>
        </authorList>
    </citation>
    <scope>NUCLEOTIDE SEQUENCE [LARGE SCALE GENOMIC DNA]</scope>
    <source>
        <strain evidence="3">KCTC 32247</strain>
    </source>
</reference>
<evidence type="ECO:0008006" key="4">
    <source>
        <dbReference type="Google" id="ProtNLM"/>
    </source>
</evidence>
<dbReference type="Gene3D" id="2.30.140.50">
    <property type="entry name" value="Protein of unknown function DUF2790"/>
    <property type="match status" value="1"/>
</dbReference>
<dbReference type="OrthoDB" id="6903098at2"/>
<dbReference type="Proteomes" id="UP000243359">
    <property type="component" value="Chromosome I"/>
</dbReference>
<dbReference type="InterPro" id="IPR021245">
    <property type="entry name" value="DUF2790"/>
</dbReference>
<gene>
    <name evidence="2" type="ORF">SAMN05216221_0941</name>
</gene>
<evidence type="ECO:0000256" key="1">
    <source>
        <dbReference type="SAM" id="SignalP"/>
    </source>
</evidence>
<dbReference type="RefSeq" id="WP_090347846.1">
    <property type="nucleotide sequence ID" value="NZ_LT629751.1"/>
</dbReference>
<keyword evidence="1" id="KW-0732">Signal</keyword>
<evidence type="ECO:0000313" key="2">
    <source>
        <dbReference type="EMBL" id="SDS04442.1"/>
    </source>
</evidence>
<organism evidence="2 3">
    <name type="scientific">Pseudomonas oryzae</name>
    <dbReference type="NCBI Taxonomy" id="1392877"/>
    <lineage>
        <taxon>Bacteria</taxon>
        <taxon>Pseudomonadati</taxon>
        <taxon>Pseudomonadota</taxon>
        <taxon>Gammaproteobacteria</taxon>
        <taxon>Pseudomonadales</taxon>
        <taxon>Pseudomonadaceae</taxon>
        <taxon>Pseudomonas</taxon>
    </lineage>
</organism>